<dbReference type="GO" id="GO:0048306">
    <property type="term" value="F:calcium-dependent protein binding"/>
    <property type="evidence" value="ECO:0007669"/>
    <property type="project" value="TreeGrafter"/>
</dbReference>
<keyword evidence="3" id="KW-1185">Reference proteome</keyword>
<dbReference type="SUPFAM" id="SSF47473">
    <property type="entry name" value="EF-hand"/>
    <property type="match status" value="1"/>
</dbReference>
<sequence length="91" mass="10113">MADLEVAICMIMDVFARYAGTRGSRQSLSKEELRVLLQKELPGLLEGGKEDALDKLFRGLHTGEDATVSFQEFIVLVAGLMSACHKHFQED</sequence>
<dbReference type="CDD" id="cd00213">
    <property type="entry name" value="S-100"/>
    <property type="match status" value="1"/>
</dbReference>
<protein>
    <submittedName>
        <fullName evidence="2">S100 calcium binding protein P</fullName>
    </submittedName>
</protein>
<feature type="domain" description="S100/CaBP-9k-type calcium binding subdomain" evidence="1">
    <location>
        <begin position="4"/>
        <end position="46"/>
    </location>
</feature>
<comment type="caution">
    <text evidence="2">The sequence shown here is derived from an EMBL/GenBank/DDBJ whole genome shotgun (WGS) entry which is preliminary data.</text>
</comment>
<evidence type="ECO:0000313" key="3">
    <source>
        <dbReference type="Proteomes" id="UP000558488"/>
    </source>
</evidence>
<gene>
    <name evidence="2" type="ORF">mPipKuh1_015322</name>
</gene>
<dbReference type="GO" id="GO:0070062">
    <property type="term" value="C:extracellular exosome"/>
    <property type="evidence" value="ECO:0007669"/>
    <property type="project" value="TreeGrafter"/>
</dbReference>
<dbReference type="Gene3D" id="1.10.238.10">
    <property type="entry name" value="EF-hand"/>
    <property type="match status" value="1"/>
</dbReference>
<proteinExistence type="predicted"/>
<dbReference type="GO" id="GO:0005737">
    <property type="term" value="C:cytoplasm"/>
    <property type="evidence" value="ECO:0007669"/>
    <property type="project" value="TreeGrafter"/>
</dbReference>
<dbReference type="AlphaFoldDB" id="A0A7J8B448"/>
<dbReference type="Proteomes" id="UP000558488">
    <property type="component" value="Unassembled WGS sequence"/>
</dbReference>
<evidence type="ECO:0000313" key="2">
    <source>
        <dbReference type="EMBL" id="KAF6393597.1"/>
    </source>
</evidence>
<dbReference type="PANTHER" id="PTHR11639">
    <property type="entry name" value="S100 CALCIUM-BINDING PROTEIN"/>
    <property type="match status" value="1"/>
</dbReference>
<evidence type="ECO:0000259" key="1">
    <source>
        <dbReference type="SMART" id="SM01394"/>
    </source>
</evidence>
<dbReference type="GO" id="GO:0043542">
    <property type="term" value="P:endothelial cell migration"/>
    <property type="evidence" value="ECO:0007669"/>
    <property type="project" value="TreeGrafter"/>
</dbReference>
<dbReference type="GO" id="GO:0046914">
    <property type="term" value="F:transition metal ion binding"/>
    <property type="evidence" value="ECO:0007669"/>
    <property type="project" value="InterPro"/>
</dbReference>
<dbReference type="EMBL" id="JACAGB010000001">
    <property type="protein sequence ID" value="KAF6393597.1"/>
    <property type="molecule type" value="Genomic_DNA"/>
</dbReference>
<accession>A0A7J8B448</accession>
<dbReference type="GO" id="GO:0005509">
    <property type="term" value="F:calcium ion binding"/>
    <property type="evidence" value="ECO:0007669"/>
    <property type="project" value="TreeGrafter"/>
</dbReference>
<dbReference type="InterPro" id="IPR034325">
    <property type="entry name" value="S-100_dom"/>
</dbReference>
<name>A0A7J8B448_PIPKU</name>
<dbReference type="SMART" id="SM01394">
    <property type="entry name" value="S_100"/>
    <property type="match status" value="1"/>
</dbReference>
<organism evidence="2 3">
    <name type="scientific">Pipistrellus kuhlii</name>
    <name type="common">Kuhl's pipistrelle</name>
    <dbReference type="NCBI Taxonomy" id="59472"/>
    <lineage>
        <taxon>Eukaryota</taxon>
        <taxon>Metazoa</taxon>
        <taxon>Chordata</taxon>
        <taxon>Craniata</taxon>
        <taxon>Vertebrata</taxon>
        <taxon>Euteleostomi</taxon>
        <taxon>Mammalia</taxon>
        <taxon>Eutheria</taxon>
        <taxon>Laurasiatheria</taxon>
        <taxon>Chiroptera</taxon>
        <taxon>Yangochiroptera</taxon>
        <taxon>Vespertilionidae</taxon>
        <taxon>Pipistrellus</taxon>
    </lineage>
</organism>
<dbReference type="InterPro" id="IPR011992">
    <property type="entry name" value="EF-hand-dom_pair"/>
</dbReference>
<dbReference type="InterPro" id="IPR013787">
    <property type="entry name" value="S100_Ca-bd_sub"/>
</dbReference>
<dbReference type="PANTHER" id="PTHR11639:SF139">
    <property type="entry name" value="PROTEIN S100-P"/>
    <property type="match status" value="1"/>
</dbReference>
<reference evidence="2 3" key="1">
    <citation type="journal article" date="2020" name="Nature">
        <title>Six reference-quality genomes reveal evolution of bat adaptations.</title>
        <authorList>
            <person name="Jebb D."/>
            <person name="Huang Z."/>
            <person name="Pippel M."/>
            <person name="Hughes G.M."/>
            <person name="Lavrichenko K."/>
            <person name="Devanna P."/>
            <person name="Winkler S."/>
            <person name="Jermiin L.S."/>
            <person name="Skirmuntt E.C."/>
            <person name="Katzourakis A."/>
            <person name="Burkitt-Gray L."/>
            <person name="Ray D.A."/>
            <person name="Sullivan K.A.M."/>
            <person name="Roscito J.G."/>
            <person name="Kirilenko B.M."/>
            <person name="Davalos L.M."/>
            <person name="Corthals A.P."/>
            <person name="Power M.L."/>
            <person name="Jones G."/>
            <person name="Ransome R.D."/>
            <person name="Dechmann D.K.N."/>
            <person name="Locatelli A.G."/>
            <person name="Puechmaille S.J."/>
            <person name="Fedrigo O."/>
            <person name="Jarvis E.D."/>
            <person name="Hiller M."/>
            <person name="Vernes S.C."/>
            <person name="Myers E.W."/>
            <person name="Teeling E.C."/>
        </authorList>
    </citation>
    <scope>NUCLEOTIDE SEQUENCE [LARGE SCALE GENOMIC DNA]</scope>
    <source>
        <strain evidence="2">MPipKuh1</strain>
        <tissue evidence="2">Flight muscle</tissue>
    </source>
</reference>
<dbReference type="Pfam" id="PF01023">
    <property type="entry name" value="S_100"/>
    <property type="match status" value="1"/>
</dbReference>